<reference evidence="7 8" key="2">
    <citation type="journal article" date="2010" name="Stand. Genomic Sci.">
        <title>Complete genome sequence of Desulfohalobium retbaense type strain (HR(100)).</title>
        <authorList>
            <person name="Spring S."/>
            <person name="Nolan M."/>
            <person name="Lapidus A."/>
            <person name="Glavina Del Rio T."/>
            <person name="Copeland A."/>
            <person name="Tice H."/>
            <person name="Cheng J.F."/>
            <person name="Lucas S."/>
            <person name="Land M."/>
            <person name="Chen F."/>
            <person name="Bruce D."/>
            <person name="Goodwin L."/>
            <person name="Pitluck S."/>
            <person name="Ivanova N."/>
            <person name="Mavromatis K."/>
            <person name="Mikhailova N."/>
            <person name="Pati A."/>
            <person name="Chen A."/>
            <person name="Palaniappan K."/>
            <person name="Hauser L."/>
            <person name="Chang Y.J."/>
            <person name="Jeffries C.D."/>
            <person name="Munk C."/>
            <person name="Kiss H."/>
            <person name="Chain P."/>
            <person name="Han C."/>
            <person name="Brettin T."/>
            <person name="Detter J.C."/>
            <person name="Schuler E."/>
            <person name="Goker M."/>
            <person name="Rohde M."/>
            <person name="Bristow J."/>
            <person name="Eisen J.A."/>
            <person name="Markowitz V."/>
            <person name="Hugenholtz P."/>
            <person name="Kyrpides N.C."/>
            <person name="Klenk H.P."/>
        </authorList>
    </citation>
    <scope>NUCLEOTIDE SEQUENCE [LARGE SCALE GENOMIC DNA]</scope>
    <source>
        <strain evidence="8">ATCC 49802 / DSM 20745 / S 6022</strain>
    </source>
</reference>
<dbReference type="HOGENOM" id="CLU_1293648_0_0_0"/>
<dbReference type="Proteomes" id="UP000002027">
    <property type="component" value="Chromosome 1"/>
</dbReference>
<dbReference type="GO" id="GO:0016020">
    <property type="term" value="C:membrane"/>
    <property type="evidence" value="ECO:0007669"/>
    <property type="project" value="UniProtKB-SubCell"/>
</dbReference>
<dbReference type="EMBL" id="CP001823">
    <property type="protein sequence ID" value="ACZ39742.1"/>
    <property type="molecule type" value="Genomic_DNA"/>
</dbReference>
<dbReference type="Pfam" id="PF04893">
    <property type="entry name" value="Yip1"/>
    <property type="match status" value="1"/>
</dbReference>
<dbReference type="KEGG" id="sti:Sthe_2321"/>
<dbReference type="AlphaFoldDB" id="D1C796"/>
<evidence type="ECO:0000313" key="8">
    <source>
        <dbReference type="Proteomes" id="UP000002027"/>
    </source>
</evidence>
<protein>
    <recommendedName>
        <fullName evidence="6">Yip1 domain-containing protein</fullName>
    </recommendedName>
</protein>
<proteinExistence type="predicted"/>
<organism evidence="7 8">
    <name type="scientific">Sphaerobacter thermophilus (strain ATCC 49802 / DSM 20745 / KCCM 41009 / NCIMB 13125 / S 6022)</name>
    <dbReference type="NCBI Taxonomy" id="479434"/>
    <lineage>
        <taxon>Bacteria</taxon>
        <taxon>Pseudomonadati</taxon>
        <taxon>Thermomicrobiota</taxon>
        <taxon>Thermomicrobia</taxon>
        <taxon>Sphaerobacterales</taxon>
        <taxon>Sphaerobacterineae</taxon>
        <taxon>Sphaerobacteraceae</taxon>
        <taxon>Sphaerobacter</taxon>
    </lineage>
</organism>
<sequence length="213" mass="22130">MRVEQSTRRLAVDLLPAALVRLLFRPRAFFVDEPARGSLLGPLVTGLACIETATLLGEVLRMAGVRGVLIPWPFHQTVMVSGVEPSLVSQTPEGLLMSVLVAPLAGALLLALVAGAGHYMVRTVAPAGTAGFGATFRVVCYSAVAALGAWVPYIGALCLVHAAAIGVAGVRVMHRLPARRAATAVVSPIALLVTVFGVMQVLAAVALLVFNYG</sequence>
<evidence type="ECO:0000256" key="5">
    <source>
        <dbReference type="SAM" id="Phobius"/>
    </source>
</evidence>
<keyword evidence="2 5" id="KW-0812">Transmembrane</keyword>
<accession>D1C796</accession>
<feature type="transmembrane region" description="Helical" evidence="5">
    <location>
        <begin position="95"/>
        <end position="117"/>
    </location>
</feature>
<feature type="transmembrane region" description="Helical" evidence="5">
    <location>
        <begin position="124"/>
        <end position="144"/>
    </location>
</feature>
<evidence type="ECO:0000256" key="1">
    <source>
        <dbReference type="ARBA" id="ARBA00004141"/>
    </source>
</evidence>
<feature type="domain" description="Yip1" evidence="6">
    <location>
        <begin position="21"/>
        <end position="198"/>
    </location>
</feature>
<name>D1C796_SPHTD</name>
<dbReference type="InParanoid" id="D1C796"/>
<evidence type="ECO:0000313" key="7">
    <source>
        <dbReference type="EMBL" id="ACZ39742.1"/>
    </source>
</evidence>
<evidence type="ECO:0000259" key="6">
    <source>
        <dbReference type="Pfam" id="PF04893"/>
    </source>
</evidence>
<feature type="transmembrane region" description="Helical" evidence="5">
    <location>
        <begin position="185"/>
        <end position="210"/>
    </location>
</feature>
<evidence type="ECO:0000256" key="4">
    <source>
        <dbReference type="ARBA" id="ARBA00023136"/>
    </source>
</evidence>
<dbReference type="InterPro" id="IPR006977">
    <property type="entry name" value="Yip1_dom"/>
</dbReference>
<evidence type="ECO:0000256" key="2">
    <source>
        <dbReference type="ARBA" id="ARBA00022692"/>
    </source>
</evidence>
<keyword evidence="8" id="KW-1185">Reference proteome</keyword>
<evidence type="ECO:0000256" key="3">
    <source>
        <dbReference type="ARBA" id="ARBA00022989"/>
    </source>
</evidence>
<comment type="subcellular location">
    <subcellularLocation>
        <location evidence="1">Membrane</location>
        <topology evidence="1">Multi-pass membrane protein</topology>
    </subcellularLocation>
</comment>
<dbReference type="RefSeq" id="WP_012872783.1">
    <property type="nucleotide sequence ID" value="NC_013523.1"/>
</dbReference>
<keyword evidence="3 5" id="KW-1133">Transmembrane helix</keyword>
<feature type="transmembrane region" description="Helical" evidence="5">
    <location>
        <begin position="150"/>
        <end position="173"/>
    </location>
</feature>
<reference evidence="8" key="1">
    <citation type="submission" date="2009-11" db="EMBL/GenBank/DDBJ databases">
        <title>The complete chromosome 1 of Sphaerobacter thermophilus DSM 20745.</title>
        <authorList>
            <person name="Lucas S."/>
            <person name="Copeland A."/>
            <person name="Lapidus A."/>
            <person name="Glavina del Rio T."/>
            <person name="Dalin E."/>
            <person name="Tice H."/>
            <person name="Bruce D."/>
            <person name="Goodwin L."/>
            <person name="Pitluck S."/>
            <person name="Kyrpides N."/>
            <person name="Mavromatis K."/>
            <person name="Ivanova N."/>
            <person name="Mikhailova N."/>
            <person name="LaButti K.M."/>
            <person name="Clum A."/>
            <person name="Sun H.I."/>
            <person name="Brettin T."/>
            <person name="Detter J.C."/>
            <person name="Han C."/>
            <person name="Larimer F."/>
            <person name="Land M."/>
            <person name="Hauser L."/>
            <person name="Markowitz V."/>
            <person name="Cheng J.F."/>
            <person name="Hugenholtz P."/>
            <person name="Woyke T."/>
            <person name="Wu D."/>
            <person name="Steenblock K."/>
            <person name="Schneider S."/>
            <person name="Pukall R."/>
            <person name="Goeker M."/>
            <person name="Klenk H.P."/>
            <person name="Eisen J.A."/>
        </authorList>
    </citation>
    <scope>NUCLEOTIDE SEQUENCE [LARGE SCALE GENOMIC DNA]</scope>
    <source>
        <strain evidence="8">ATCC 49802 / DSM 20745 / S 6022</strain>
    </source>
</reference>
<gene>
    <name evidence="7" type="ordered locus">Sthe_2321</name>
</gene>
<keyword evidence="4 5" id="KW-0472">Membrane</keyword>